<feature type="domain" description="NACHT" evidence="2">
    <location>
        <begin position="25"/>
        <end position="138"/>
    </location>
</feature>
<dbReference type="EMBL" id="JH795875">
    <property type="protein sequence ID" value="EJT97980.1"/>
    <property type="molecule type" value="Genomic_DNA"/>
</dbReference>
<dbReference type="OMA" id="AKWHEDY"/>
<dbReference type="AlphaFoldDB" id="M5FNV8"/>
<dbReference type="Gene3D" id="3.40.50.300">
    <property type="entry name" value="P-loop containing nucleotide triphosphate hydrolases"/>
    <property type="match status" value="1"/>
</dbReference>
<dbReference type="RefSeq" id="XP_040624878.1">
    <property type="nucleotide sequence ID" value="XM_040775497.1"/>
</dbReference>
<protein>
    <recommendedName>
        <fullName evidence="2">NACHT domain-containing protein</fullName>
    </recommendedName>
</protein>
<reference evidence="3 4" key="1">
    <citation type="journal article" date="2012" name="Science">
        <title>The Paleozoic origin of enzymatic lignin decomposition reconstructed from 31 fungal genomes.</title>
        <authorList>
            <person name="Floudas D."/>
            <person name="Binder M."/>
            <person name="Riley R."/>
            <person name="Barry K."/>
            <person name="Blanchette R.A."/>
            <person name="Henrissat B."/>
            <person name="Martinez A.T."/>
            <person name="Otillar R."/>
            <person name="Spatafora J.W."/>
            <person name="Yadav J.S."/>
            <person name="Aerts A."/>
            <person name="Benoit I."/>
            <person name="Boyd A."/>
            <person name="Carlson A."/>
            <person name="Copeland A."/>
            <person name="Coutinho P.M."/>
            <person name="de Vries R.P."/>
            <person name="Ferreira P."/>
            <person name="Findley K."/>
            <person name="Foster B."/>
            <person name="Gaskell J."/>
            <person name="Glotzer D."/>
            <person name="Gorecki P."/>
            <person name="Heitman J."/>
            <person name="Hesse C."/>
            <person name="Hori C."/>
            <person name="Igarashi K."/>
            <person name="Jurgens J.A."/>
            <person name="Kallen N."/>
            <person name="Kersten P."/>
            <person name="Kohler A."/>
            <person name="Kuees U."/>
            <person name="Kumar T.K.A."/>
            <person name="Kuo A."/>
            <person name="LaButti K."/>
            <person name="Larrondo L.F."/>
            <person name="Lindquist E."/>
            <person name="Ling A."/>
            <person name="Lombard V."/>
            <person name="Lucas S."/>
            <person name="Lundell T."/>
            <person name="Martin R."/>
            <person name="McLaughlin D.J."/>
            <person name="Morgenstern I."/>
            <person name="Morin E."/>
            <person name="Murat C."/>
            <person name="Nagy L.G."/>
            <person name="Nolan M."/>
            <person name="Ohm R.A."/>
            <person name="Patyshakuliyeva A."/>
            <person name="Rokas A."/>
            <person name="Ruiz-Duenas F.J."/>
            <person name="Sabat G."/>
            <person name="Salamov A."/>
            <person name="Samejima M."/>
            <person name="Schmutz J."/>
            <person name="Slot J.C."/>
            <person name="St John F."/>
            <person name="Stenlid J."/>
            <person name="Sun H."/>
            <person name="Sun S."/>
            <person name="Syed K."/>
            <person name="Tsang A."/>
            <person name="Wiebenga A."/>
            <person name="Young D."/>
            <person name="Pisabarro A."/>
            <person name="Eastwood D.C."/>
            <person name="Martin F."/>
            <person name="Cullen D."/>
            <person name="Grigoriev I.V."/>
            <person name="Hibbett D.S."/>
        </authorList>
    </citation>
    <scope>NUCLEOTIDE SEQUENCE [LARGE SCALE GENOMIC DNA]</scope>
    <source>
        <strain evidence="3 4">DJM-731 SS1</strain>
    </source>
</reference>
<dbReference type="Proteomes" id="UP000030653">
    <property type="component" value="Unassembled WGS sequence"/>
</dbReference>
<dbReference type="GeneID" id="63690559"/>
<dbReference type="InterPro" id="IPR056884">
    <property type="entry name" value="NPHP3-like_N"/>
</dbReference>
<evidence type="ECO:0000313" key="3">
    <source>
        <dbReference type="EMBL" id="EJT97980.1"/>
    </source>
</evidence>
<accession>M5FNV8</accession>
<dbReference type="STRING" id="1858805.M5FNV8"/>
<dbReference type="SUPFAM" id="SSF52540">
    <property type="entry name" value="P-loop containing nucleoside triphosphate hydrolases"/>
    <property type="match status" value="1"/>
</dbReference>
<dbReference type="PROSITE" id="PS50837">
    <property type="entry name" value="NACHT"/>
    <property type="match status" value="1"/>
</dbReference>
<keyword evidence="4" id="KW-1185">Reference proteome</keyword>
<proteinExistence type="predicted"/>
<dbReference type="InterPro" id="IPR027417">
    <property type="entry name" value="P-loop_NTPase"/>
</dbReference>
<keyword evidence="1" id="KW-0677">Repeat</keyword>
<evidence type="ECO:0000259" key="2">
    <source>
        <dbReference type="PROSITE" id="PS50837"/>
    </source>
</evidence>
<evidence type="ECO:0000313" key="4">
    <source>
        <dbReference type="Proteomes" id="UP000030653"/>
    </source>
</evidence>
<gene>
    <name evidence="3" type="ORF">DACRYDRAFT_58425</name>
</gene>
<organism evidence="3 4">
    <name type="scientific">Dacryopinax primogenitus (strain DJM 731)</name>
    <name type="common">Brown rot fungus</name>
    <dbReference type="NCBI Taxonomy" id="1858805"/>
    <lineage>
        <taxon>Eukaryota</taxon>
        <taxon>Fungi</taxon>
        <taxon>Dikarya</taxon>
        <taxon>Basidiomycota</taxon>
        <taxon>Agaricomycotina</taxon>
        <taxon>Dacrymycetes</taxon>
        <taxon>Dacrymycetales</taxon>
        <taxon>Dacrymycetaceae</taxon>
        <taxon>Dacryopinax</taxon>
    </lineage>
</organism>
<feature type="non-terminal residue" evidence="3">
    <location>
        <position position="138"/>
    </location>
</feature>
<evidence type="ECO:0000256" key="1">
    <source>
        <dbReference type="ARBA" id="ARBA00022737"/>
    </source>
</evidence>
<dbReference type="OrthoDB" id="3045137at2759"/>
<dbReference type="InterPro" id="IPR007111">
    <property type="entry name" value="NACHT_NTPase"/>
</dbReference>
<dbReference type="HOGENOM" id="CLU_000288_6_8_1"/>
<dbReference type="Pfam" id="PF24883">
    <property type="entry name" value="NPHP3_N"/>
    <property type="match status" value="1"/>
</dbReference>
<sequence>MPGTRTALLSEITAWIQAPSSESCKIYWLTGLAGIGKTALANSVAIIAAEKGWLVSSFFFNRMSDERNKPARFVTTLARDLAGRNTGIADAIAVRLNYDVGLRTTPDIDRQFQELVIEPCKNWNRLEPAVFVVDALDE</sequence>
<name>M5FNV8_DACPD</name>